<dbReference type="GO" id="GO:0016787">
    <property type="term" value="F:hydrolase activity"/>
    <property type="evidence" value="ECO:0007669"/>
    <property type="project" value="UniProtKB-KW"/>
</dbReference>
<dbReference type="InterPro" id="IPR006935">
    <property type="entry name" value="Helicase/UvrB_N"/>
</dbReference>
<protein>
    <submittedName>
        <fullName evidence="6">UvrABC system protein B</fullName>
    </submittedName>
</protein>
<dbReference type="CDD" id="cd17926">
    <property type="entry name" value="DEXHc_RE"/>
    <property type="match status" value="1"/>
</dbReference>
<dbReference type="AlphaFoldDB" id="A0A485M3E3"/>
<dbReference type="CDD" id="cd18785">
    <property type="entry name" value="SF2_C"/>
    <property type="match status" value="1"/>
</dbReference>
<feature type="domain" description="Helicase ATP-binding" evidence="5">
    <location>
        <begin position="114"/>
        <end position="262"/>
    </location>
</feature>
<dbReference type="SUPFAM" id="SSF52540">
    <property type="entry name" value="P-loop containing nucleoside triphosphate hydrolases"/>
    <property type="match status" value="1"/>
</dbReference>
<sequence length="459" mass="51549">MSVHILLGNQISISRGGLPSGAESYIKKGLTLKNTKFEQIEKYSRWNYNAEPEFLTYYQEKDGSLLLPRGYMARLIGCLEYNSLDYQIHDETLKLREVDLSFTGSLHPFQSIAVNAVLSRRYGVLESPTGSGKTVMALNIISQRKQPALVVVHTKELLYQWRDRATHFLALDADEIGLIGDGHKRIGERLTIGIINSLYRIIAEVSPFIGHVIVDECHHTPARTFSDVVGGLPAFYLLGLTATPYRRDRLTRVIYFHMGDRIHQISPAELQAENRIMQARLEVRHTDFDYPNASDDYQGMLTALVKDRARNSQIVRDVINQILTGKGIALIISDRVSHCRELYDNIAARGIAARLLTGKTPAKERAAIVEDLHQGKAQALVSTAQLIGEGFDLKDMSSIFMTTPVRFTGRVKQYIGRVLRVAEGKIESVIYDYVDRAGLLQHTFKSRLAAYADMGVSLQ</sequence>
<dbReference type="Pfam" id="PF04851">
    <property type="entry name" value="ResIII"/>
    <property type="match status" value="1"/>
</dbReference>
<dbReference type="InterPro" id="IPR014001">
    <property type="entry name" value="Helicase_ATP-bd"/>
</dbReference>
<keyword evidence="3" id="KW-0347">Helicase</keyword>
<dbReference type="GO" id="GO:0005524">
    <property type="term" value="F:ATP binding"/>
    <property type="evidence" value="ECO:0007669"/>
    <property type="project" value="UniProtKB-KW"/>
</dbReference>
<dbReference type="InterPro" id="IPR001650">
    <property type="entry name" value="Helicase_C-like"/>
</dbReference>
<evidence type="ECO:0000313" key="6">
    <source>
        <dbReference type="EMBL" id="VFU13449.1"/>
    </source>
</evidence>
<name>A0A485M3E3_9ZZZZ</name>
<evidence type="ECO:0000259" key="5">
    <source>
        <dbReference type="PROSITE" id="PS51192"/>
    </source>
</evidence>
<evidence type="ECO:0000256" key="2">
    <source>
        <dbReference type="ARBA" id="ARBA00022801"/>
    </source>
</evidence>
<accession>A0A485M3E3</accession>
<dbReference type="InterPro" id="IPR027417">
    <property type="entry name" value="P-loop_NTPase"/>
</dbReference>
<keyword evidence="4" id="KW-0067">ATP-binding</keyword>
<dbReference type="Gene3D" id="3.40.50.300">
    <property type="entry name" value="P-loop containing nucleotide triphosphate hydrolases"/>
    <property type="match status" value="2"/>
</dbReference>
<dbReference type="PANTHER" id="PTHR11274">
    <property type="entry name" value="RAD25/XP-B DNA REPAIR HELICASE"/>
    <property type="match status" value="1"/>
</dbReference>
<evidence type="ECO:0000256" key="1">
    <source>
        <dbReference type="ARBA" id="ARBA00022741"/>
    </source>
</evidence>
<reference evidence="6" key="1">
    <citation type="submission" date="2019-03" db="EMBL/GenBank/DDBJ databases">
        <authorList>
            <person name="Hao L."/>
        </authorList>
    </citation>
    <scope>NUCLEOTIDE SEQUENCE</scope>
</reference>
<keyword evidence="1" id="KW-0547">Nucleotide-binding</keyword>
<dbReference type="Pfam" id="PF00271">
    <property type="entry name" value="Helicase_C"/>
    <property type="match status" value="1"/>
</dbReference>
<gene>
    <name evidence="6" type="primary">uvrB</name>
    <name evidence="6" type="ORF">SCFA_190003</name>
</gene>
<dbReference type="InterPro" id="IPR050615">
    <property type="entry name" value="ATP-dep_DNA_Helicase"/>
</dbReference>
<dbReference type="EMBL" id="CAADRM010000080">
    <property type="protein sequence ID" value="VFU13449.1"/>
    <property type="molecule type" value="Genomic_DNA"/>
</dbReference>
<dbReference type="PANTHER" id="PTHR11274:SF0">
    <property type="entry name" value="GENERAL TRANSCRIPTION AND DNA REPAIR FACTOR IIH HELICASE SUBUNIT XPB"/>
    <property type="match status" value="1"/>
</dbReference>
<dbReference type="GO" id="GO:0003677">
    <property type="term" value="F:DNA binding"/>
    <property type="evidence" value="ECO:0007669"/>
    <property type="project" value="InterPro"/>
</dbReference>
<proteinExistence type="predicted"/>
<dbReference type="PROSITE" id="PS51192">
    <property type="entry name" value="HELICASE_ATP_BIND_1"/>
    <property type="match status" value="1"/>
</dbReference>
<dbReference type="SMART" id="SM00487">
    <property type="entry name" value="DEXDc"/>
    <property type="match status" value="1"/>
</dbReference>
<dbReference type="GO" id="GO:0004386">
    <property type="term" value="F:helicase activity"/>
    <property type="evidence" value="ECO:0007669"/>
    <property type="project" value="UniProtKB-KW"/>
</dbReference>
<organism evidence="6">
    <name type="scientific">anaerobic digester metagenome</name>
    <dbReference type="NCBI Taxonomy" id="1263854"/>
    <lineage>
        <taxon>unclassified sequences</taxon>
        <taxon>metagenomes</taxon>
        <taxon>ecological metagenomes</taxon>
    </lineage>
</organism>
<evidence type="ECO:0000256" key="4">
    <source>
        <dbReference type="ARBA" id="ARBA00022840"/>
    </source>
</evidence>
<keyword evidence="2" id="KW-0378">Hydrolase</keyword>
<dbReference type="SMART" id="SM00490">
    <property type="entry name" value="HELICc"/>
    <property type="match status" value="1"/>
</dbReference>
<evidence type="ECO:0000256" key="3">
    <source>
        <dbReference type="ARBA" id="ARBA00022806"/>
    </source>
</evidence>